<comment type="similarity">
    <text evidence="1 5">Belongs to the 5-formyltetrahydrofolate cyclo-ligase family.</text>
</comment>
<reference evidence="6" key="2">
    <citation type="submission" date="2022-06" db="EMBL/GenBank/DDBJ databases">
        <title>Xiashengella guii gen. nov. sp. nov., a bacterium isolated form anaerobic digestion tank.</title>
        <authorList>
            <person name="Huang H."/>
        </authorList>
    </citation>
    <scope>NUCLEOTIDE SEQUENCE</scope>
    <source>
        <strain evidence="6">Ai-910</strain>
    </source>
</reference>
<feature type="binding site" evidence="4">
    <location>
        <begin position="133"/>
        <end position="141"/>
    </location>
    <ligand>
        <name>ATP</name>
        <dbReference type="ChEBI" id="CHEBI:30616"/>
    </ligand>
</feature>
<proteinExistence type="inferred from homology"/>
<keyword evidence="6" id="KW-0436">Ligase</keyword>
<dbReference type="GO" id="GO:0030272">
    <property type="term" value="F:5-formyltetrahydrofolate cyclo-ligase activity"/>
    <property type="evidence" value="ECO:0007669"/>
    <property type="project" value="UniProtKB-EC"/>
</dbReference>
<dbReference type="InterPro" id="IPR002698">
    <property type="entry name" value="FTHF_cligase"/>
</dbReference>
<dbReference type="GO" id="GO:0005524">
    <property type="term" value="F:ATP binding"/>
    <property type="evidence" value="ECO:0007669"/>
    <property type="project" value="UniProtKB-KW"/>
</dbReference>
<dbReference type="InterPro" id="IPR024185">
    <property type="entry name" value="FTHF_cligase-like_sf"/>
</dbReference>
<dbReference type="InterPro" id="IPR037171">
    <property type="entry name" value="NagB/RpiA_transferase-like"/>
</dbReference>
<keyword evidence="7" id="KW-1185">Reference proteome</keyword>
<dbReference type="EMBL" id="CP098400">
    <property type="protein sequence ID" value="URW79322.1"/>
    <property type="molecule type" value="Genomic_DNA"/>
</dbReference>
<sequence>MDIKAQKKELRKLVRELKKSASHEQVQKESACIVKQISELELFRSAGTVLAFWPMPDEVDIRLLIRKWDGQKRFLLPKIVGDQLELRCFEGEDKLVIGPSFGILEPAGEAFTDFESVDLVIVPGAAFDKEGHRMGYGKGYYDKLLPRLKNARTIGVGFSFQLFPSVPCEAHDVRLDRVLTPE</sequence>
<dbReference type="AlphaFoldDB" id="A0A9J6ZN54"/>
<protein>
    <recommendedName>
        <fullName evidence="5">5-formyltetrahydrofolate cyclo-ligase</fullName>
        <ecNumber evidence="5">6.3.3.2</ecNumber>
    </recommendedName>
</protein>
<keyword evidence="5" id="KW-0479">Metal-binding</keyword>
<keyword evidence="5" id="KW-0460">Magnesium</keyword>
<evidence type="ECO:0000256" key="4">
    <source>
        <dbReference type="PIRSR" id="PIRSR006806-1"/>
    </source>
</evidence>
<evidence type="ECO:0000256" key="1">
    <source>
        <dbReference type="ARBA" id="ARBA00010638"/>
    </source>
</evidence>
<reference evidence="6" key="1">
    <citation type="submission" date="2022-05" db="EMBL/GenBank/DDBJ databases">
        <authorList>
            <person name="Sun X."/>
        </authorList>
    </citation>
    <scope>NUCLEOTIDE SEQUENCE</scope>
    <source>
        <strain evidence="6">Ai-910</strain>
    </source>
</reference>
<evidence type="ECO:0000256" key="3">
    <source>
        <dbReference type="ARBA" id="ARBA00022840"/>
    </source>
</evidence>
<dbReference type="GO" id="GO:0046872">
    <property type="term" value="F:metal ion binding"/>
    <property type="evidence" value="ECO:0007669"/>
    <property type="project" value="UniProtKB-KW"/>
</dbReference>
<comment type="cofactor">
    <cofactor evidence="5">
        <name>Mg(2+)</name>
        <dbReference type="ChEBI" id="CHEBI:18420"/>
    </cofactor>
</comment>
<dbReference type="KEGG" id="alkq:M9189_10695"/>
<evidence type="ECO:0000256" key="5">
    <source>
        <dbReference type="RuleBase" id="RU361279"/>
    </source>
</evidence>
<dbReference type="Gene3D" id="3.40.50.10420">
    <property type="entry name" value="NagB/RpiA/CoA transferase-like"/>
    <property type="match status" value="1"/>
</dbReference>
<dbReference type="SUPFAM" id="SSF100950">
    <property type="entry name" value="NagB/RpiA/CoA transferase-like"/>
    <property type="match status" value="1"/>
</dbReference>
<dbReference type="PANTHER" id="PTHR23407:SF1">
    <property type="entry name" value="5-FORMYLTETRAHYDROFOLATE CYCLO-LIGASE"/>
    <property type="match status" value="1"/>
</dbReference>
<dbReference type="PANTHER" id="PTHR23407">
    <property type="entry name" value="ATPASE INHIBITOR/5-FORMYLTETRAHYDROFOLATE CYCLO-LIGASE"/>
    <property type="match status" value="1"/>
</dbReference>
<evidence type="ECO:0000313" key="7">
    <source>
        <dbReference type="Proteomes" id="UP001056426"/>
    </source>
</evidence>
<keyword evidence="2 4" id="KW-0547">Nucleotide-binding</keyword>
<dbReference type="Pfam" id="PF01812">
    <property type="entry name" value="5-FTHF_cyc-lig"/>
    <property type="match status" value="1"/>
</dbReference>
<comment type="catalytic activity">
    <reaction evidence="5">
        <text>(6S)-5-formyl-5,6,7,8-tetrahydrofolate + ATP = (6R)-5,10-methenyltetrahydrofolate + ADP + phosphate</text>
        <dbReference type="Rhea" id="RHEA:10488"/>
        <dbReference type="ChEBI" id="CHEBI:30616"/>
        <dbReference type="ChEBI" id="CHEBI:43474"/>
        <dbReference type="ChEBI" id="CHEBI:57455"/>
        <dbReference type="ChEBI" id="CHEBI:57457"/>
        <dbReference type="ChEBI" id="CHEBI:456216"/>
        <dbReference type="EC" id="6.3.3.2"/>
    </reaction>
</comment>
<dbReference type="GO" id="GO:0009396">
    <property type="term" value="P:folic acid-containing compound biosynthetic process"/>
    <property type="evidence" value="ECO:0007669"/>
    <property type="project" value="TreeGrafter"/>
</dbReference>
<feature type="binding site" evidence="4">
    <location>
        <position position="58"/>
    </location>
    <ligand>
        <name>substrate</name>
    </ligand>
</feature>
<accession>A0A9J6ZN54</accession>
<organism evidence="6 7">
    <name type="scientific">Xiashengella succiniciproducens</name>
    <dbReference type="NCBI Taxonomy" id="2949635"/>
    <lineage>
        <taxon>Bacteria</taxon>
        <taxon>Pseudomonadati</taxon>
        <taxon>Bacteroidota</taxon>
        <taxon>Bacteroidia</taxon>
        <taxon>Marinilabiliales</taxon>
        <taxon>Marinilabiliaceae</taxon>
        <taxon>Xiashengella</taxon>
    </lineage>
</organism>
<dbReference type="RefSeq" id="WP_250723122.1">
    <property type="nucleotide sequence ID" value="NZ_CP098400.1"/>
</dbReference>
<gene>
    <name evidence="6" type="ORF">M9189_10695</name>
</gene>
<feature type="binding site" evidence="4">
    <location>
        <begin position="7"/>
        <end position="11"/>
    </location>
    <ligand>
        <name>ATP</name>
        <dbReference type="ChEBI" id="CHEBI:30616"/>
    </ligand>
</feature>
<dbReference type="PIRSF" id="PIRSF006806">
    <property type="entry name" value="FTHF_cligase"/>
    <property type="match status" value="1"/>
</dbReference>
<evidence type="ECO:0000256" key="2">
    <source>
        <dbReference type="ARBA" id="ARBA00022741"/>
    </source>
</evidence>
<dbReference type="Proteomes" id="UP001056426">
    <property type="component" value="Chromosome"/>
</dbReference>
<dbReference type="EC" id="6.3.3.2" evidence="5"/>
<dbReference type="NCBIfam" id="TIGR02727">
    <property type="entry name" value="MTHFS_bact"/>
    <property type="match status" value="1"/>
</dbReference>
<dbReference type="GO" id="GO:0035999">
    <property type="term" value="P:tetrahydrofolate interconversion"/>
    <property type="evidence" value="ECO:0007669"/>
    <property type="project" value="TreeGrafter"/>
</dbReference>
<evidence type="ECO:0000313" key="6">
    <source>
        <dbReference type="EMBL" id="URW79322.1"/>
    </source>
</evidence>
<keyword evidence="3 4" id="KW-0067">ATP-binding</keyword>
<name>A0A9J6ZN54_9BACT</name>